<dbReference type="HAMAP" id="MF_01343_B">
    <property type="entry name" value="Ribosomal_uS15_B"/>
    <property type="match status" value="1"/>
</dbReference>
<evidence type="ECO:0000313" key="7">
    <source>
        <dbReference type="Proteomes" id="UP000265515"/>
    </source>
</evidence>
<protein>
    <recommendedName>
        <fullName evidence="4">Small ribosomal subunit protein uS15c</fullName>
    </recommendedName>
</protein>
<dbReference type="GO" id="GO:0005737">
    <property type="term" value="C:cytoplasm"/>
    <property type="evidence" value="ECO:0007669"/>
    <property type="project" value="UniProtKB-ARBA"/>
</dbReference>
<dbReference type="Pfam" id="PF00312">
    <property type="entry name" value="Ribosomal_S15"/>
    <property type="match status" value="1"/>
</dbReference>
<evidence type="ECO:0000256" key="5">
    <source>
        <dbReference type="RuleBase" id="RU003919"/>
    </source>
</evidence>
<dbReference type="STRING" id="69332.A0A388JW43"/>
<dbReference type="AlphaFoldDB" id="A0A388JW43"/>
<evidence type="ECO:0000256" key="1">
    <source>
        <dbReference type="ARBA" id="ARBA00008434"/>
    </source>
</evidence>
<dbReference type="OrthoDB" id="441444at2759"/>
<dbReference type="Proteomes" id="UP000265515">
    <property type="component" value="Unassembled WGS sequence"/>
</dbReference>
<dbReference type="GO" id="GO:0005840">
    <property type="term" value="C:ribosome"/>
    <property type="evidence" value="ECO:0007669"/>
    <property type="project" value="UniProtKB-KW"/>
</dbReference>
<dbReference type="PANTHER" id="PTHR47546:SF3">
    <property type="entry name" value="30S RIBOSOMAL PROTEIN S15, CHLOROPLASTIC"/>
    <property type="match status" value="1"/>
</dbReference>
<evidence type="ECO:0000256" key="4">
    <source>
        <dbReference type="ARBA" id="ARBA00035250"/>
    </source>
</evidence>
<name>A0A388JW43_CHABU</name>
<dbReference type="CDD" id="cd00353">
    <property type="entry name" value="Ribosomal_S15p_S13e"/>
    <property type="match status" value="1"/>
</dbReference>
<dbReference type="PROSITE" id="PS00362">
    <property type="entry name" value="RIBOSOMAL_S15"/>
    <property type="match status" value="1"/>
</dbReference>
<dbReference type="Gene3D" id="1.10.287.10">
    <property type="entry name" value="S15/NS1, RNA-binding"/>
    <property type="match status" value="1"/>
</dbReference>
<dbReference type="InterPro" id="IPR000589">
    <property type="entry name" value="Ribosomal_uS15"/>
</dbReference>
<proteinExistence type="inferred from homology"/>
<evidence type="ECO:0000256" key="2">
    <source>
        <dbReference type="ARBA" id="ARBA00022980"/>
    </source>
</evidence>
<dbReference type="PANTHER" id="PTHR47546">
    <property type="entry name" value="S15/NS1, RNA-BINDING PROTEIN"/>
    <property type="match status" value="1"/>
</dbReference>
<organism evidence="6 7">
    <name type="scientific">Chara braunii</name>
    <name type="common">Braun's stonewort</name>
    <dbReference type="NCBI Taxonomy" id="69332"/>
    <lineage>
        <taxon>Eukaryota</taxon>
        <taxon>Viridiplantae</taxon>
        <taxon>Streptophyta</taxon>
        <taxon>Charophyceae</taxon>
        <taxon>Charales</taxon>
        <taxon>Characeae</taxon>
        <taxon>Chara</taxon>
    </lineage>
</organism>
<keyword evidence="2 5" id="KW-0689">Ribosomal protein</keyword>
<accession>A0A388JW43</accession>
<evidence type="ECO:0000256" key="3">
    <source>
        <dbReference type="ARBA" id="ARBA00023274"/>
    </source>
</evidence>
<comment type="caution">
    <text evidence="6">The sequence shown here is derived from an EMBL/GenBank/DDBJ whole genome shotgun (WGS) entry which is preliminary data.</text>
</comment>
<comment type="similarity">
    <text evidence="1 5">Belongs to the universal ribosomal protein uS15 family.</text>
</comment>
<gene>
    <name evidence="6" type="ORF">CBR_g28520</name>
</gene>
<dbReference type="NCBIfam" id="TIGR00952">
    <property type="entry name" value="S15_bact"/>
    <property type="match status" value="1"/>
</dbReference>
<dbReference type="FunFam" id="1.10.287.10:FF:000002">
    <property type="entry name" value="30S ribosomal protein S15"/>
    <property type="match status" value="1"/>
</dbReference>
<evidence type="ECO:0000313" key="6">
    <source>
        <dbReference type="EMBL" id="GBG62044.1"/>
    </source>
</evidence>
<sequence length="209" mass="22123">MLSLAKNAQQISTNAIAVVRGASKMAAATASLAVSSSSSLSAAAAIAVSARSRGFATASGDGASGSASVFSRQGKLPNAARFGFSAAIGDDRLAGFGATAAPKDALVEQYLSPINATAQEKHKIGISKVRKDFERRPGDTGSSEVQVALLTYKIKYMTEHLKTHRKDFASRKGLEGMLSKRKRLLHYLRKKDGDMYAQVIGQLGLKDKF</sequence>
<keyword evidence="3 5" id="KW-0687">Ribonucleoprotein</keyword>
<dbReference type="EMBL" id="BFEA01000025">
    <property type="protein sequence ID" value="GBG62044.1"/>
    <property type="molecule type" value="Genomic_DNA"/>
</dbReference>
<keyword evidence="7" id="KW-1185">Reference proteome</keyword>
<dbReference type="Gene3D" id="6.10.250.3130">
    <property type="match status" value="1"/>
</dbReference>
<reference evidence="6 7" key="1">
    <citation type="journal article" date="2018" name="Cell">
        <title>The Chara Genome: Secondary Complexity and Implications for Plant Terrestrialization.</title>
        <authorList>
            <person name="Nishiyama T."/>
            <person name="Sakayama H."/>
            <person name="Vries J.D."/>
            <person name="Buschmann H."/>
            <person name="Saint-Marcoux D."/>
            <person name="Ullrich K.K."/>
            <person name="Haas F.B."/>
            <person name="Vanderstraeten L."/>
            <person name="Becker D."/>
            <person name="Lang D."/>
            <person name="Vosolsobe S."/>
            <person name="Rombauts S."/>
            <person name="Wilhelmsson P.K.I."/>
            <person name="Janitza P."/>
            <person name="Kern R."/>
            <person name="Heyl A."/>
            <person name="Rumpler F."/>
            <person name="Villalobos L.I.A.C."/>
            <person name="Clay J.M."/>
            <person name="Skokan R."/>
            <person name="Toyoda A."/>
            <person name="Suzuki Y."/>
            <person name="Kagoshima H."/>
            <person name="Schijlen E."/>
            <person name="Tajeshwar N."/>
            <person name="Catarino B."/>
            <person name="Hetherington A.J."/>
            <person name="Saltykova A."/>
            <person name="Bonnot C."/>
            <person name="Breuninger H."/>
            <person name="Symeonidi A."/>
            <person name="Radhakrishnan G.V."/>
            <person name="Van Nieuwerburgh F."/>
            <person name="Deforce D."/>
            <person name="Chang C."/>
            <person name="Karol K.G."/>
            <person name="Hedrich R."/>
            <person name="Ulvskov P."/>
            <person name="Glockner G."/>
            <person name="Delwiche C.F."/>
            <person name="Petrasek J."/>
            <person name="Van de Peer Y."/>
            <person name="Friml J."/>
            <person name="Beilby M."/>
            <person name="Dolan L."/>
            <person name="Kohara Y."/>
            <person name="Sugano S."/>
            <person name="Fujiyama A."/>
            <person name="Delaux P.-M."/>
            <person name="Quint M."/>
            <person name="TheiBen G."/>
            <person name="Hagemann M."/>
            <person name="Harholt J."/>
            <person name="Dunand C."/>
            <person name="Zachgo S."/>
            <person name="Langdale J."/>
            <person name="Maumus F."/>
            <person name="Straeten D.V.D."/>
            <person name="Gould S.B."/>
            <person name="Rensing S.A."/>
        </authorList>
    </citation>
    <scope>NUCLEOTIDE SEQUENCE [LARGE SCALE GENOMIC DNA]</scope>
    <source>
        <strain evidence="6 7">S276</strain>
    </source>
</reference>
<dbReference type="GO" id="GO:1990904">
    <property type="term" value="C:ribonucleoprotein complex"/>
    <property type="evidence" value="ECO:0007669"/>
    <property type="project" value="UniProtKB-KW"/>
</dbReference>
<dbReference type="SUPFAM" id="SSF47060">
    <property type="entry name" value="S15/NS1 RNA-binding domain"/>
    <property type="match status" value="1"/>
</dbReference>
<dbReference type="SMART" id="SM01387">
    <property type="entry name" value="Ribosomal_S15"/>
    <property type="match status" value="1"/>
</dbReference>
<dbReference type="GO" id="GO:0006412">
    <property type="term" value="P:translation"/>
    <property type="evidence" value="ECO:0007669"/>
    <property type="project" value="InterPro"/>
</dbReference>
<dbReference type="InterPro" id="IPR005290">
    <property type="entry name" value="Ribosomal_uS15_bac-type"/>
</dbReference>
<dbReference type="Gramene" id="GBG62044">
    <property type="protein sequence ID" value="GBG62044"/>
    <property type="gene ID" value="CBR_g28520"/>
</dbReference>
<dbReference type="GO" id="GO:0003735">
    <property type="term" value="F:structural constituent of ribosome"/>
    <property type="evidence" value="ECO:0007669"/>
    <property type="project" value="InterPro"/>
</dbReference>
<dbReference type="InterPro" id="IPR009068">
    <property type="entry name" value="uS15_NS1_RNA-bd_sf"/>
</dbReference>